<dbReference type="Pfam" id="PF13620">
    <property type="entry name" value="CarboxypepD_reg"/>
    <property type="match status" value="3"/>
</dbReference>
<feature type="transmembrane region" description="Helical" evidence="6">
    <location>
        <begin position="130"/>
        <end position="150"/>
    </location>
</feature>
<feature type="transmembrane region" description="Helical" evidence="6">
    <location>
        <begin position="328"/>
        <end position="350"/>
    </location>
</feature>
<gene>
    <name evidence="8" type="ORF">ACFY8O_20730</name>
</gene>
<dbReference type="EMBL" id="JBIBEG010000005">
    <property type="protein sequence ID" value="MFF5898335.1"/>
    <property type="molecule type" value="Genomic_DNA"/>
</dbReference>
<reference evidence="8 9" key="1">
    <citation type="submission" date="2024-10" db="EMBL/GenBank/DDBJ databases">
        <title>The Natural Products Discovery Center: Release of the First 8490 Sequenced Strains for Exploring Actinobacteria Biosynthetic Diversity.</title>
        <authorList>
            <person name="Kalkreuter E."/>
            <person name="Kautsar S.A."/>
            <person name="Yang D."/>
            <person name="Bader C.D."/>
            <person name="Teijaro C.N."/>
            <person name="Fluegel L."/>
            <person name="Davis C.M."/>
            <person name="Simpson J.R."/>
            <person name="Lauterbach L."/>
            <person name="Steele A.D."/>
            <person name="Gui C."/>
            <person name="Meng S."/>
            <person name="Li G."/>
            <person name="Viehrig K."/>
            <person name="Ye F."/>
            <person name="Su P."/>
            <person name="Kiefer A.F."/>
            <person name="Nichols A."/>
            <person name="Cepeda A.J."/>
            <person name="Yan W."/>
            <person name="Fan B."/>
            <person name="Jiang Y."/>
            <person name="Adhikari A."/>
            <person name="Zheng C.-J."/>
            <person name="Schuster L."/>
            <person name="Cowan T.M."/>
            <person name="Smanski M.J."/>
            <person name="Chevrette M.G."/>
            <person name="De Carvalho L.P.S."/>
            <person name="Shen B."/>
        </authorList>
    </citation>
    <scope>NUCLEOTIDE SEQUENCE [LARGE SCALE GENOMIC DNA]</scope>
    <source>
        <strain evidence="8 9">NPDC012540</strain>
    </source>
</reference>
<dbReference type="Gene3D" id="1.20.1250.20">
    <property type="entry name" value="MFS general substrate transporter like domains"/>
    <property type="match status" value="1"/>
</dbReference>
<evidence type="ECO:0000256" key="5">
    <source>
        <dbReference type="SAM" id="MobiDB-lite"/>
    </source>
</evidence>
<feature type="domain" description="Major facilitator superfamily (MFS) profile" evidence="7">
    <location>
        <begin position="35"/>
        <end position="522"/>
    </location>
</feature>
<sequence>MATTTPPGVRGGHAKHGAAEAPAGAPMTHRQIMEALTGLLLGMFVAILSSTVVSNALPEIISDLGGGQSAYTWVVTASLLAMTATTPLWGKLADLFSKKLLVQIALLIYVGGSIVAGLSTSSGMLITCRVVQGIGVGGLSALAQIVMAAMISPRERGRYSGYLGAVFAVATVGGPLLGGVITDTSWMGWRWCFYVGVPFAVIALIVLQKTLKLPVVKREVKVDWSGAFFISAAVSLLLLWVTFAGDKYDWISWQTWTMLGGTVVLIALFLLIESKASEPIIPLRLFRNRTITLASAASLFVGIGMFAGTVFFSQYFQLARDKSPTMSGVMTIPMIAGLFLSSTVSGQIITKTGRWKAWLVSGGFLLTAGLGMLGTIRYDTEYWHIAVFMFVMGLGIGMMMQNLVLATQNQVAPSDLGAASSVVTFFRSLGGAIGVSALGAVLGNRVTHYVKDGLADLGPEGAALGHGGTGGGGIPDLDTLPAPLRTVMEVAYGHGVADVFLYAAPAALVAFVLTLFIKEVALKTRAGNDTEPSDAPAATAATDSVEATTGTAPVAGATSGIPVSAAQEEPAPTSELTVQGTPVRGVVRGAEGAPVARAAVTLISLGGRQLGRSVAQADGGYVLDAPGAGSYVLIASADGFQPQASTVVVAGEPLAYDILLAGTSGLSGAVRAAEGGSPVEGAMIVVTDVRGDVLATGVSGDAGEFTFGELVPGSVTVAVTAAGFRPLALPVEVGGQGVTRVDVALRSGALVRGVVRAGSGRTPLNDARVTLIDAAGNVVATSTTGEDGAYAFTDLDAGEYSVIATGYPPVAAALSVTGGGVDGHDIELAHPGE</sequence>
<keyword evidence="2 6" id="KW-0812">Transmembrane</keyword>
<evidence type="ECO:0000313" key="8">
    <source>
        <dbReference type="EMBL" id="MFF5898335.1"/>
    </source>
</evidence>
<feature type="transmembrane region" description="Helical" evidence="6">
    <location>
        <begin position="382"/>
        <end position="404"/>
    </location>
</feature>
<evidence type="ECO:0000256" key="1">
    <source>
        <dbReference type="ARBA" id="ARBA00004651"/>
    </source>
</evidence>
<feature type="transmembrane region" description="Helical" evidence="6">
    <location>
        <begin position="357"/>
        <end position="376"/>
    </location>
</feature>
<comment type="caution">
    <text evidence="8">The sequence shown here is derived from an EMBL/GenBank/DDBJ whole genome shotgun (WGS) entry which is preliminary data.</text>
</comment>
<feature type="transmembrane region" description="Helical" evidence="6">
    <location>
        <begin position="227"/>
        <end position="245"/>
    </location>
</feature>
<dbReference type="SUPFAM" id="SSF49478">
    <property type="entry name" value="Cna protein B-type domain"/>
    <property type="match status" value="1"/>
</dbReference>
<dbReference type="PRINTS" id="PR01036">
    <property type="entry name" value="TCRTETB"/>
</dbReference>
<feature type="region of interest" description="Disordered" evidence="5">
    <location>
        <begin position="526"/>
        <end position="547"/>
    </location>
</feature>
<keyword evidence="3 6" id="KW-1133">Transmembrane helix</keyword>
<dbReference type="PROSITE" id="PS50850">
    <property type="entry name" value="MFS"/>
    <property type="match status" value="1"/>
</dbReference>
<dbReference type="SUPFAM" id="SSF103473">
    <property type="entry name" value="MFS general substrate transporter"/>
    <property type="match status" value="1"/>
</dbReference>
<feature type="transmembrane region" description="Helical" evidence="6">
    <location>
        <begin position="36"/>
        <end position="58"/>
    </location>
</feature>
<organism evidence="8 9">
    <name type="scientific">Streptomyces argenteolus</name>
    <dbReference type="NCBI Taxonomy" id="67274"/>
    <lineage>
        <taxon>Bacteria</taxon>
        <taxon>Bacillati</taxon>
        <taxon>Actinomycetota</taxon>
        <taxon>Actinomycetes</taxon>
        <taxon>Kitasatosporales</taxon>
        <taxon>Streptomycetaceae</taxon>
        <taxon>Streptomyces</taxon>
    </lineage>
</organism>
<dbReference type="Proteomes" id="UP001602322">
    <property type="component" value="Unassembled WGS sequence"/>
</dbReference>
<dbReference type="Pfam" id="PF07690">
    <property type="entry name" value="MFS_1"/>
    <property type="match status" value="1"/>
</dbReference>
<dbReference type="InterPro" id="IPR020846">
    <property type="entry name" value="MFS_dom"/>
</dbReference>
<dbReference type="PANTHER" id="PTHR23501">
    <property type="entry name" value="MAJOR FACILITATOR SUPERFAMILY"/>
    <property type="match status" value="1"/>
</dbReference>
<dbReference type="Gene3D" id="2.60.40.10">
    <property type="entry name" value="Immunoglobulins"/>
    <property type="match status" value="1"/>
</dbReference>
<proteinExistence type="predicted"/>
<feature type="transmembrane region" description="Helical" evidence="6">
    <location>
        <begin position="162"/>
        <end position="182"/>
    </location>
</feature>
<feature type="transmembrane region" description="Helical" evidence="6">
    <location>
        <begin position="70"/>
        <end position="88"/>
    </location>
</feature>
<dbReference type="PANTHER" id="PTHR23501:SF197">
    <property type="entry name" value="COMD"/>
    <property type="match status" value="1"/>
</dbReference>
<protein>
    <submittedName>
        <fullName evidence="8">MFS transporter</fullName>
    </submittedName>
</protein>
<dbReference type="InterPro" id="IPR013783">
    <property type="entry name" value="Ig-like_fold"/>
</dbReference>
<feature type="transmembrane region" description="Helical" evidence="6">
    <location>
        <begin position="188"/>
        <end position="207"/>
    </location>
</feature>
<feature type="transmembrane region" description="Helical" evidence="6">
    <location>
        <begin position="293"/>
        <end position="316"/>
    </location>
</feature>
<dbReference type="InterPro" id="IPR011701">
    <property type="entry name" value="MFS"/>
</dbReference>
<name>A0ABW6XAH9_9ACTN</name>
<feature type="compositionally biased region" description="Low complexity" evidence="5">
    <location>
        <begin position="533"/>
        <end position="547"/>
    </location>
</feature>
<keyword evidence="9" id="KW-1185">Reference proteome</keyword>
<accession>A0ABW6XAH9</accession>
<feature type="transmembrane region" description="Helical" evidence="6">
    <location>
        <begin position="251"/>
        <end position="272"/>
    </location>
</feature>
<dbReference type="Gene3D" id="1.20.1720.10">
    <property type="entry name" value="Multidrug resistance protein D"/>
    <property type="match status" value="1"/>
</dbReference>
<evidence type="ECO:0000313" key="9">
    <source>
        <dbReference type="Proteomes" id="UP001602322"/>
    </source>
</evidence>
<dbReference type="InterPro" id="IPR036259">
    <property type="entry name" value="MFS_trans_sf"/>
</dbReference>
<feature type="region of interest" description="Disordered" evidence="5">
    <location>
        <begin position="1"/>
        <end position="24"/>
    </location>
</feature>
<evidence type="ECO:0000256" key="3">
    <source>
        <dbReference type="ARBA" id="ARBA00022989"/>
    </source>
</evidence>
<dbReference type="SUPFAM" id="SSF49464">
    <property type="entry name" value="Carboxypeptidase regulatory domain-like"/>
    <property type="match status" value="2"/>
</dbReference>
<feature type="transmembrane region" description="Helical" evidence="6">
    <location>
        <begin position="499"/>
        <end position="517"/>
    </location>
</feature>
<comment type="subcellular location">
    <subcellularLocation>
        <location evidence="1">Cell membrane</location>
        <topology evidence="1">Multi-pass membrane protein</topology>
    </subcellularLocation>
</comment>
<keyword evidence="4 6" id="KW-0472">Membrane</keyword>
<dbReference type="CDD" id="cd17502">
    <property type="entry name" value="MFS_Azr1_MDR_like"/>
    <property type="match status" value="1"/>
</dbReference>
<feature type="transmembrane region" description="Helical" evidence="6">
    <location>
        <begin position="100"/>
        <end position="118"/>
    </location>
</feature>
<dbReference type="InterPro" id="IPR008969">
    <property type="entry name" value="CarboxyPept-like_regulatory"/>
</dbReference>
<evidence type="ECO:0000256" key="6">
    <source>
        <dbReference type="SAM" id="Phobius"/>
    </source>
</evidence>
<evidence type="ECO:0000259" key="7">
    <source>
        <dbReference type="PROSITE" id="PS50850"/>
    </source>
</evidence>
<dbReference type="RefSeq" id="WP_387904382.1">
    <property type="nucleotide sequence ID" value="NZ_JBIBEG010000005.1"/>
</dbReference>
<evidence type="ECO:0000256" key="4">
    <source>
        <dbReference type="ARBA" id="ARBA00023136"/>
    </source>
</evidence>
<evidence type="ECO:0000256" key="2">
    <source>
        <dbReference type="ARBA" id="ARBA00022692"/>
    </source>
</evidence>
<dbReference type="Gene3D" id="2.60.40.1120">
    <property type="entry name" value="Carboxypeptidase-like, regulatory domain"/>
    <property type="match status" value="2"/>
</dbReference>